<dbReference type="PANTHER" id="PTHR31223:SF70">
    <property type="entry name" value="LOG FAMILY PROTEIN YJL055W"/>
    <property type="match status" value="1"/>
</dbReference>
<gene>
    <name evidence="4" type="ORF">AAJCM20276_28660</name>
</gene>
<evidence type="ECO:0000256" key="2">
    <source>
        <dbReference type="ARBA" id="ARBA00006763"/>
    </source>
</evidence>
<dbReference type="InterPro" id="IPR005269">
    <property type="entry name" value="LOG"/>
</dbReference>
<protein>
    <recommendedName>
        <fullName evidence="3">Cytokinin riboside 5'-monophosphate phosphoribohydrolase</fullName>
        <ecNumber evidence="3">3.2.2.n1</ecNumber>
    </recommendedName>
</protein>
<dbReference type="EC" id="3.2.2.n1" evidence="3"/>
<evidence type="ECO:0000256" key="1">
    <source>
        <dbReference type="ARBA" id="ARBA00000274"/>
    </source>
</evidence>
<sequence length="198" mass="21031">MPARINAAAVFCGSRFGNLPAYKEAAEAVGAGLAQAGIHLVYGGGYVGLMGVVADSAIQAGGRVTGIIPEFLEAREVMHRGVTELVVTDSMHTRKQKMFALADAFLILPGGFGTFDELMEILTWKQLQLHAKPILIVNTANWAQGVLAMLNEAVSQGFASPEARGLLEVVPDAAAALQRLELVPRSDSREALEATSRM</sequence>
<dbReference type="Gene3D" id="3.40.50.450">
    <property type="match status" value="1"/>
</dbReference>
<reference evidence="4 5" key="1">
    <citation type="submission" date="2020-07" db="EMBL/GenBank/DDBJ databases">
        <title>Complete Genome Sequence of an acetic acid bacterium, Acetobacter aceti JCM20276.</title>
        <authorList>
            <person name="Hirose Y."/>
            <person name="Mihara H."/>
        </authorList>
    </citation>
    <scope>NUCLEOTIDE SEQUENCE [LARGE SCALE GENOMIC DNA]</scope>
    <source>
        <strain evidence="4 5">JCM20276</strain>
    </source>
</reference>
<proteinExistence type="inferred from homology"/>
<comment type="catalytic activity">
    <reaction evidence="1">
        <text>AMP + H2O = D-ribose 5-phosphate + adenine</text>
        <dbReference type="Rhea" id="RHEA:20129"/>
        <dbReference type="ChEBI" id="CHEBI:15377"/>
        <dbReference type="ChEBI" id="CHEBI:16708"/>
        <dbReference type="ChEBI" id="CHEBI:78346"/>
        <dbReference type="ChEBI" id="CHEBI:456215"/>
        <dbReference type="EC" id="3.2.2.4"/>
    </reaction>
</comment>
<dbReference type="AlphaFoldDB" id="A0A6S6PU43"/>
<evidence type="ECO:0000313" key="4">
    <source>
        <dbReference type="EMBL" id="BCI68242.1"/>
    </source>
</evidence>
<keyword evidence="3 4" id="KW-0378">Hydrolase</keyword>
<dbReference type="Pfam" id="PF03641">
    <property type="entry name" value="Lysine_decarbox"/>
    <property type="match status" value="1"/>
</dbReference>
<keyword evidence="3" id="KW-0203">Cytokinin biosynthesis</keyword>
<organism evidence="4 5">
    <name type="scientific">Acetobacter aceti</name>
    <dbReference type="NCBI Taxonomy" id="435"/>
    <lineage>
        <taxon>Bacteria</taxon>
        <taxon>Pseudomonadati</taxon>
        <taxon>Pseudomonadota</taxon>
        <taxon>Alphaproteobacteria</taxon>
        <taxon>Acetobacterales</taxon>
        <taxon>Acetobacteraceae</taxon>
        <taxon>Acetobacter</taxon>
        <taxon>Acetobacter subgen. Acetobacter</taxon>
    </lineage>
</organism>
<evidence type="ECO:0000313" key="5">
    <source>
        <dbReference type="Proteomes" id="UP000515220"/>
    </source>
</evidence>
<dbReference type="RefSeq" id="WP_018308271.1">
    <property type="nucleotide sequence ID" value="NZ_AP023326.1"/>
</dbReference>
<dbReference type="GO" id="GO:0005829">
    <property type="term" value="C:cytosol"/>
    <property type="evidence" value="ECO:0007669"/>
    <property type="project" value="TreeGrafter"/>
</dbReference>
<dbReference type="EMBL" id="AP023326">
    <property type="protein sequence ID" value="BCI68242.1"/>
    <property type="molecule type" value="Genomic_DNA"/>
</dbReference>
<dbReference type="GO" id="GO:0008714">
    <property type="term" value="F:AMP nucleosidase activity"/>
    <property type="evidence" value="ECO:0007669"/>
    <property type="project" value="UniProtKB-EC"/>
</dbReference>
<dbReference type="Proteomes" id="UP000515220">
    <property type="component" value="Chromosome"/>
</dbReference>
<dbReference type="InterPro" id="IPR031100">
    <property type="entry name" value="LOG_fam"/>
</dbReference>
<dbReference type="SUPFAM" id="SSF102405">
    <property type="entry name" value="MCP/YpsA-like"/>
    <property type="match status" value="1"/>
</dbReference>
<evidence type="ECO:0000256" key="3">
    <source>
        <dbReference type="RuleBase" id="RU363015"/>
    </source>
</evidence>
<accession>A0A6S6PU43</accession>
<name>A0A6S6PU43_ACEAC</name>
<dbReference type="NCBIfam" id="TIGR00730">
    <property type="entry name" value="Rossman fold protein, TIGR00730 family"/>
    <property type="match status" value="1"/>
</dbReference>
<dbReference type="PANTHER" id="PTHR31223">
    <property type="entry name" value="LOG FAMILY PROTEIN YJL055W"/>
    <property type="match status" value="1"/>
</dbReference>
<dbReference type="GO" id="GO:0009691">
    <property type="term" value="P:cytokinin biosynthetic process"/>
    <property type="evidence" value="ECO:0007669"/>
    <property type="project" value="UniProtKB-UniRule"/>
</dbReference>
<comment type="similarity">
    <text evidence="2 3">Belongs to the LOG family.</text>
</comment>